<dbReference type="Pfam" id="PF11827">
    <property type="entry name" value="DUF3347"/>
    <property type="match status" value="1"/>
</dbReference>
<evidence type="ECO:0000259" key="1">
    <source>
        <dbReference type="Pfam" id="PF11827"/>
    </source>
</evidence>
<organism evidence="2 3">
    <name type="scientific">Phaeocystidibacter luteus</name>
    <dbReference type="NCBI Taxonomy" id="911197"/>
    <lineage>
        <taxon>Bacteria</taxon>
        <taxon>Pseudomonadati</taxon>
        <taxon>Bacteroidota</taxon>
        <taxon>Flavobacteriia</taxon>
        <taxon>Flavobacteriales</taxon>
        <taxon>Phaeocystidibacteraceae</taxon>
        <taxon>Phaeocystidibacter</taxon>
    </lineage>
</organism>
<dbReference type="PROSITE" id="PS51257">
    <property type="entry name" value="PROKAR_LIPOPROTEIN"/>
    <property type="match status" value="1"/>
</dbReference>
<dbReference type="OrthoDB" id="5513217at2"/>
<accession>A0A6N6RML6</accession>
<dbReference type="AlphaFoldDB" id="A0A6N6RML6"/>
<reference evidence="2 3" key="1">
    <citation type="submission" date="2019-09" db="EMBL/GenBank/DDBJ databases">
        <title>Genomes of family Cryomorphaceae.</title>
        <authorList>
            <person name="Bowman J.P."/>
        </authorList>
    </citation>
    <scope>NUCLEOTIDE SEQUENCE [LARGE SCALE GENOMIC DNA]</scope>
    <source>
        <strain evidence="2 3">LMG 25704</strain>
    </source>
</reference>
<evidence type="ECO:0000313" key="3">
    <source>
        <dbReference type="Proteomes" id="UP000468650"/>
    </source>
</evidence>
<dbReference type="EMBL" id="WBVO01000001">
    <property type="protein sequence ID" value="KAB2814813.1"/>
    <property type="molecule type" value="Genomic_DNA"/>
</dbReference>
<dbReference type="Proteomes" id="UP000468650">
    <property type="component" value="Unassembled WGS sequence"/>
</dbReference>
<feature type="domain" description="DUF3347" evidence="1">
    <location>
        <begin position="49"/>
        <end position="126"/>
    </location>
</feature>
<dbReference type="RefSeq" id="WP_151666391.1">
    <property type="nucleotide sequence ID" value="NZ_WBVO01000001.1"/>
</dbReference>
<dbReference type="InterPro" id="IPR021782">
    <property type="entry name" value="DUF3347"/>
</dbReference>
<protein>
    <submittedName>
        <fullName evidence="2">DUF3347 domain-containing protein</fullName>
    </submittedName>
</protein>
<evidence type="ECO:0000313" key="2">
    <source>
        <dbReference type="EMBL" id="KAB2814813.1"/>
    </source>
</evidence>
<gene>
    <name evidence="2" type="ORF">F8C67_03430</name>
</gene>
<comment type="caution">
    <text evidence="2">The sequence shown here is derived from an EMBL/GenBank/DDBJ whole genome shotgun (WGS) entry which is preliminary data.</text>
</comment>
<keyword evidence="3" id="KW-1185">Reference proteome</keyword>
<proteinExistence type="predicted"/>
<sequence length="173" mass="19289">MKLFLPLAFLAFFMASCNSKPESKDTQQETQATAEKEPVVDNHATSAAVTAYMELKNALVESDVEKSAQAATSLSSQIVELSESDSLLGVIRIASDSLSMTSNLDVQRSAFEVISDNFYIYLKKEGHGRPIYRQYCPMAFNNDGAYWLAEEEDILNPYFGDMMLKCGRVDEEL</sequence>
<name>A0A6N6RML6_9FLAO</name>